<keyword evidence="6" id="KW-0804">Transcription</keyword>
<keyword evidence="3" id="KW-0862">Zinc</keyword>
<evidence type="ECO:0000313" key="10">
    <source>
        <dbReference type="Proteomes" id="UP000013776"/>
    </source>
</evidence>
<proteinExistence type="predicted"/>
<comment type="subcellular location">
    <subcellularLocation>
        <location evidence="1">Nucleus</location>
    </subcellularLocation>
</comment>
<dbReference type="GO" id="GO:0045944">
    <property type="term" value="P:positive regulation of transcription by RNA polymerase II"/>
    <property type="evidence" value="ECO:0007669"/>
    <property type="project" value="TreeGrafter"/>
</dbReference>
<name>R4XD83_TAPDE</name>
<evidence type="ECO:0000259" key="8">
    <source>
        <dbReference type="SMART" id="SM00906"/>
    </source>
</evidence>
<dbReference type="Proteomes" id="UP000013776">
    <property type="component" value="Unassembled WGS sequence"/>
</dbReference>
<dbReference type="PANTHER" id="PTHR47782:SF1">
    <property type="entry name" value="PYRIMIDINE PATHWAY REGULATORY PROTEIN 1"/>
    <property type="match status" value="1"/>
</dbReference>
<dbReference type="GO" id="GO:0006351">
    <property type="term" value="P:DNA-templated transcription"/>
    <property type="evidence" value="ECO:0007669"/>
    <property type="project" value="InterPro"/>
</dbReference>
<dbReference type="STRING" id="1097556.R4XD83"/>
<gene>
    <name evidence="9" type="ORF">TAPDE_004162</name>
</gene>
<dbReference type="AlphaFoldDB" id="R4XD83"/>
<dbReference type="SMART" id="SM00906">
    <property type="entry name" value="Fungal_trans"/>
    <property type="match status" value="1"/>
</dbReference>
<evidence type="ECO:0000256" key="2">
    <source>
        <dbReference type="ARBA" id="ARBA00022723"/>
    </source>
</evidence>
<dbReference type="InterPro" id="IPR007219">
    <property type="entry name" value="XnlR_reg_dom"/>
</dbReference>
<sequence>MDSMISVPSLTIPSRKSSTIILEIYEEIVTPLFPVFLRSELQTMLSEVYLNNLIARRDIAETTSNCYALILSQVVGILSRTQSGLSDMSAQCVRYTRSGLAELFLRPTLGGIRYLLSILLVNHAEELPDPIWFTSGSAVSMCVDLDLHREAAPTGQQTTAKEHENIEERRRLFWSTYSLDRGLALALGRPMIINESAITTPFPTAVSPRALARFQIRRLQSRILSSHQTLACSTGTYVPFPTTEEQHLMRELDLWRQERQGEELIQAGNTELLLLRRGLTNKNPGSMMRSLQIVAQNLELYHQEALQIAILEGLLVVHDISLNLMTLLYIYKFGSGLHQPTLEHIQSSIEHMRPIYQQLARRWTSAVSNLCLIESILKRLCFPMAR</sequence>
<keyword evidence="4" id="KW-0805">Transcription regulation</keyword>
<evidence type="ECO:0000256" key="3">
    <source>
        <dbReference type="ARBA" id="ARBA00022833"/>
    </source>
</evidence>
<keyword evidence="7" id="KW-0539">Nucleus</keyword>
<dbReference type="PANTHER" id="PTHR47782">
    <property type="entry name" value="ZN(II)2CYS6 TRANSCRIPTION FACTOR (EUROFUNG)-RELATED"/>
    <property type="match status" value="1"/>
</dbReference>
<protein>
    <recommendedName>
        <fullName evidence="8">Xylanolytic transcriptional activator regulatory domain-containing protein</fullName>
    </recommendedName>
</protein>
<dbReference type="GO" id="GO:0043565">
    <property type="term" value="F:sequence-specific DNA binding"/>
    <property type="evidence" value="ECO:0007669"/>
    <property type="project" value="TreeGrafter"/>
</dbReference>
<dbReference type="Pfam" id="PF04082">
    <property type="entry name" value="Fungal_trans"/>
    <property type="match status" value="1"/>
</dbReference>
<dbReference type="GO" id="GO:0005634">
    <property type="term" value="C:nucleus"/>
    <property type="evidence" value="ECO:0007669"/>
    <property type="project" value="UniProtKB-SubCell"/>
</dbReference>
<evidence type="ECO:0000313" key="9">
    <source>
        <dbReference type="EMBL" id="CCG83841.1"/>
    </source>
</evidence>
<dbReference type="EMBL" id="CAHR02000184">
    <property type="protein sequence ID" value="CCG83841.1"/>
    <property type="molecule type" value="Genomic_DNA"/>
</dbReference>
<reference evidence="9 10" key="1">
    <citation type="journal article" date="2013" name="MBio">
        <title>Genome sequencing of the plant pathogen Taphrina deformans, the causal agent of peach leaf curl.</title>
        <authorList>
            <person name="Cisse O.H."/>
            <person name="Almeida J.M.G.C.F."/>
            <person name="Fonseca A."/>
            <person name="Kumar A.A."/>
            <person name="Salojaervi J."/>
            <person name="Overmyer K."/>
            <person name="Hauser P.M."/>
            <person name="Pagni M."/>
        </authorList>
    </citation>
    <scope>NUCLEOTIDE SEQUENCE [LARGE SCALE GENOMIC DNA]</scope>
    <source>
        <strain evidence="10">PYCC 5710 / ATCC 11124 / CBS 356.35 / IMI 108563 / JCM 9778 / NBRC 8474</strain>
    </source>
</reference>
<keyword evidence="10" id="KW-1185">Reference proteome</keyword>
<evidence type="ECO:0000256" key="5">
    <source>
        <dbReference type="ARBA" id="ARBA00023125"/>
    </source>
</evidence>
<dbReference type="CDD" id="cd12148">
    <property type="entry name" value="fungal_TF_MHR"/>
    <property type="match status" value="1"/>
</dbReference>
<dbReference type="InterPro" id="IPR052202">
    <property type="entry name" value="Yeast_MetPath_Reg"/>
</dbReference>
<evidence type="ECO:0000256" key="6">
    <source>
        <dbReference type="ARBA" id="ARBA00023163"/>
    </source>
</evidence>
<dbReference type="GO" id="GO:0000981">
    <property type="term" value="F:DNA-binding transcription factor activity, RNA polymerase II-specific"/>
    <property type="evidence" value="ECO:0007669"/>
    <property type="project" value="TreeGrafter"/>
</dbReference>
<organism evidence="9 10">
    <name type="scientific">Taphrina deformans (strain PYCC 5710 / ATCC 11124 / CBS 356.35 / IMI 108563 / JCM 9778 / NBRC 8474)</name>
    <name type="common">Peach leaf curl fungus</name>
    <name type="synonym">Lalaria deformans</name>
    <dbReference type="NCBI Taxonomy" id="1097556"/>
    <lineage>
        <taxon>Eukaryota</taxon>
        <taxon>Fungi</taxon>
        <taxon>Dikarya</taxon>
        <taxon>Ascomycota</taxon>
        <taxon>Taphrinomycotina</taxon>
        <taxon>Taphrinomycetes</taxon>
        <taxon>Taphrinales</taxon>
        <taxon>Taphrinaceae</taxon>
        <taxon>Taphrina</taxon>
    </lineage>
</organism>
<keyword evidence="2" id="KW-0479">Metal-binding</keyword>
<evidence type="ECO:0000256" key="4">
    <source>
        <dbReference type="ARBA" id="ARBA00023015"/>
    </source>
</evidence>
<evidence type="ECO:0000256" key="1">
    <source>
        <dbReference type="ARBA" id="ARBA00004123"/>
    </source>
</evidence>
<feature type="domain" description="Xylanolytic transcriptional activator regulatory" evidence="8">
    <location>
        <begin position="131"/>
        <end position="209"/>
    </location>
</feature>
<dbReference type="OrthoDB" id="25921at2759"/>
<comment type="caution">
    <text evidence="9">The sequence shown here is derived from an EMBL/GenBank/DDBJ whole genome shotgun (WGS) entry which is preliminary data.</text>
</comment>
<accession>R4XD83</accession>
<evidence type="ECO:0000256" key="7">
    <source>
        <dbReference type="ARBA" id="ARBA00023242"/>
    </source>
</evidence>
<keyword evidence="5" id="KW-0238">DNA-binding</keyword>
<dbReference type="VEuPathDB" id="FungiDB:TAPDE_004162"/>
<dbReference type="GO" id="GO:0008270">
    <property type="term" value="F:zinc ion binding"/>
    <property type="evidence" value="ECO:0007669"/>
    <property type="project" value="InterPro"/>
</dbReference>